<evidence type="ECO:0000259" key="8">
    <source>
        <dbReference type="PROSITE" id="PS50847"/>
    </source>
</evidence>
<evidence type="ECO:0000256" key="3">
    <source>
        <dbReference type="ARBA" id="ARBA00022729"/>
    </source>
</evidence>
<dbReference type="NCBIfam" id="NF041527">
    <property type="entry name" value="SCO1860_LAETG"/>
    <property type="match status" value="1"/>
</dbReference>
<dbReference type="NCBIfam" id="NF041528">
    <property type="entry name" value="strep_LAETG"/>
    <property type="match status" value="1"/>
</dbReference>
<dbReference type="NCBIfam" id="NF040603">
    <property type="entry name" value="choice_anch_P"/>
    <property type="match status" value="1"/>
</dbReference>
<dbReference type="InterPro" id="IPR019931">
    <property type="entry name" value="LPXTG_anchor"/>
</dbReference>
<keyword evidence="3 7" id="KW-0732">Signal</keyword>
<organism evidence="9 10">
    <name type="scientific">Streptomyces sanyensis</name>
    <dbReference type="NCBI Taxonomy" id="568869"/>
    <lineage>
        <taxon>Bacteria</taxon>
        <taxon>Bacillati</taxon>
        <taxon>Actinomycetota</taxon>
        <taxon>Actinomycetes</taxon>
        <taxon>Kitasatosporales</taxon>
        <taxon>Streptomycetaceae</taxon>
        <taxon>Streptomyces</taxon>
    </lineage>
</organism>
<evidence type="ECO:0000256" key="7">
    <source>
        <dbReference type="SAM" id="SignalP"/>
    </source>
</evidence>
<dbReference type="RefSeq" id="WP_345615705.1">
    <property type="nucleotide sequence ID" value="NZ_BAABJV010000018.1"/>
</dbReference>
<feature type="chain" id="PRO_5046769399" evidence="7">
    <location>
        <begin position="41"/>
        <end position="338"/>
    </location>
</feature>
<name>A0ABP9BBY9_9ACTN</name>
<evidence type="ECO:0000256" key="4">
    <source>
        <dbReference type="ARBA" id="ARBA00023088"/>
    </source>
</evidence>
<feature type="region of interest" description="Disordered" evidence="5">
    <location>
        <begin position="243"/>
        <end position="308"/>
    </location>
</feature>
<evidence type="ECO:0000313" key="9">
    <source>
        <dbReference type="EMBL" id="GAA4792054.1"/>
    </source>
</evidence>
<evidence type="ECO:0000256" key="1">
    <source>
        <dbReference type="ARBA" id="ARBA00022512"/>
    </source>
</evidence>
<dbReference type="PROSITE" id="PS50847">
    <property type="entry name" value="GRAM_POS_ANCHORING"/>
    <property type="match status" value="1"/>
</dbReference>
<comment type="caution">
    <text evidence="9">The sequence shown here is derived from an EMBL/GenBank/DDBJ whole genome shotgun (WGS) entry which is preliminary data.</text>
</comment>
<gene>
    <name evidence="9" type="ORF">GCM10023329_49940</name>
</gene>
<feature type="domain" description="Gram-positive cocci surface proteins LPxTG" evidence="8">
    <location>
        <begin position="300"/>
        <end position="338"/>
    </location>
</feature>
<dbReference type="Proteomes" id="UP001501147">
    <property type="component" value="Unassembled WGS sequence"/>
</dbReference>
<proteinExistence type="predicted"/>
<feature type="signal peptide" evidence="7">
    <location>
        <begin position="1"/>
        <end position="40"/>
    </location>
</feature>
<dbReference type="EMBL" id="BAABJV010000018">
    <property type="protein sequence ID" value="GAA4792054.1"/>
    <property type="molecule type" value="Genomic_DNA"/>
</dbReference>
<accession>A0ABP9BBY9</accession>
<feature type="compositionally biased region" description="Low complexity" evidence="5">
    <location>
        <begin position="261"/>
        <end position="272"/>
    </location>
</feature>
<feature type="compositionally biased region" description="Basic and acidic residues" evidence="5">
    <location>
        <begin position="249"/>
        <end position="260"/>
    </location>
</feature>
<keyword evidence="1" id="KW-0134">Cell wall</keyword>
<keyword evidence="6" id="KW-0472">Membrane</keyword>
<keyword evidence="4" id="KW-0572">Peptidoglycan-anchor</keyword>
<protein>
    <submittedName>
        <fullName evidence="9">SCO1860 family LAETG-anchored protein</fullName>
    </submittedName>
</protein>
<keyword evidence="6" id="KW-1133">Transmembrane helix</keyword>
<feature type="compositionally biased region" description="Polar residues" evidence="5">
    <location>
        <begin position="286"/>
        <end position="308"/>
    </location>
</feature>
<feature type="compositionally biased region" description="Acidic residues" evidence="5">
    <location>
        <begin position="273"/>
        <end position="282"/>
    </location>
</feature>
<feature type="transmembrane region" description="Helical" evidence="6">
    <location>
        <begin position="311"/>
        <end position="330"/>
    </location>
</feature>
<evidence type="ECO:0000313" key="10">
    <source>
        <dbReference type="Proteomes" id="UP001501147"/>
    </source>
</evidence>
<keyword evidence="6" id="KW-0812">Transmembrane</keyword>
<sequence length="338" mass="33998">MNSNTFRAPSARVPARRTTAVLAAGVLAAGPLALAAPAHATDGPTGGEASAVVLRAGLDVGLLDKTVQVPLRTTLNAVEAPQSAEKTALSVTLDGVDKGRPIRILRADTATAEAAVEGGRAEASSTLVQAKVHVPGLPLLSLIELRQVTSEVSCEAGKQPTAAANVLGHVRVLGKKVTLSAGGPTVVDVPAVGKVTLDLSKTSTTSTTAAAAALQLKVSVDPLELNVAEVEGEITLAEATCTSPQAPAEEEKPAQEKPAQEETGPEQPAQEAEPGEEAESPAEPENNISVQSAGEPTQNLAETGASSTTPYLAGAAGVLLVGGAAASVLARRRSRGQG</sequence>
<reference evidence="10" key="1">
    <citation type="journal article" date="2019" name="Int. J. Syst. Evol. Microbiol.">
        <title>The Global Catalogue of Microorganisms (GCM) 10K type strain sequencing project: providing services to taxonomists for standard genome sequencing and annotation.</title>
        <authorList>
            <consortium name="The Broad Institute Genomics Platform"/>
            <consortium name="The Broad Institute Genome Sequencing Center for Infectious Disease"/>
            <person name="Wu L."/>
            <person name="Ma J."/>
        </authorList>
    </citation>
    <scope>NUCLEOTIDE SEQUENCE [LARGE SCALE GENOMIC DNA]</scope>
    <source>
        <strain evidence="10">JCM 18324</strain>
    </source>
</reference>
<evidence type="ECO:0000256" key="5">
    <source>
        <dbReference type="SAM" id="MobiDB-lite"/>
    </source>
</evidence>
<dbReference type="InterPro" id="IPR048202">
    <property type="entry name" value="SCO1860-like"/>
</dbReference>
<keyword evidence="10" id="KW-1185">Reference proteome</keyword>
<evidence type="ECO:0000256" key="2">
    <source>
        <dbReference type="ARBA" id="ARBA00022525"/>
    </source>
</evidence>
<keyword evidence="2" id="KW-0964">Secreted</keyword>
<evidence type="ECO:0000256" key="6">
    <source>
        <dbReference type="SAM" id="Phobius"/>
    </source>
</evidence>